<protein>
    <recommendedName>
        <fullName evidence="2">Zinc knuckle CX2CX4HX4C domain-containing protein</fullName>
    </recommendedName>
</protein>
<sequence>MLLENGEFSIIPMWIQMCGAPEFCKTKEVARKIGERIGAILDADLFVMRPRDERFMKVRVEVDITKPLQSIRVASPKKNFYEIQLTYKKLGVYCCYCGYLGHDIHSCDQYLEFSMTEHDINLKWRNDLKANQMGWRLEDMKENLNPNSNRKSSVFKQYDKKPTPISLLKSFANLSCKDSDLQQKSNAEANNTFALIPPEDYCNITGVKWRTEVTDLEAAQIRVELSEESIAERGEGANPKVAPPCHEDDDVELSGFGETLDSSQHQRDHEIPFPRGDVL</sequence>
<proteinExistence type="predicted"/>
<evidence type="ECO:0000313" key="3">
    <source>
        <dbReference type="EMBL" id="MED6198771.1"/>
    </source>
</evidence>
<feature type="non-terminal residue" evidence="3">
    <location>
        <position position="279"/>
    </location>
</feature>
<dbReference type="Pfam" id="PF14392">
    <property type="entry name" value="zf-CCHC_4"/>
    <property type="match status" value="1"/>
</dbReference>
<evidence type="ECO:0000256" key="1">
    <source>
        <dbReference type="SAM" id="MobiDB-lite"/>
    </source>
</evidence>
<feature type="region of interest" description="Disordered" evidence="1">
    <location>
        <begin position="229"/>
        <end position="279"/>
    </location>
</feature>
<accession>A0ABU6XLR0</accession>
<evidence type="ECO:0000313" key="4">
    <source>
        <dbReference type="Proteomes" id="UP001341840"/>
    </source>
</evidence>
<organism evidence="3 4">
    <name type="scientific">Stylosanthes scabra</name>
    <dbReference type="NCBI Taxonomy" id="79078"/>
    <lineage>
        <taxon>Eukaryota</taxon>
        <taxon>Viridiplantae</taxon>
        <taxon>Streptophyta</taxon>
        <taxon>Embryophyta</taxon>
        <taxon>Tracheophyta</taxon>
        <taxon>Spermatophyta</taxon>
        <taxon>Magnoliopsida</taxon>
        <taxon>eudicotyledons</taxon>
        <taxon>Gunneridae</taxon>
        <taxon>Pentapetalae</taxon>
        <taxon>rosids</taxon>
        <taxon>fabids</taxon>
        <taxon>Fabales</taxon>
        <taxon>Fabaceae</taxon>
        <taxon>Papilionoideae</taxon>
        <taxon>50 kb inversion clade</taxon>
        <taxon>dalbergioids sensu lato</taxon>
        <taxon>Dalbergieae</taxon>
        <taxon>Pterocarpus clade</taxon>
        <taxon>Stylosanthes</taxon>
    </lineage>
</organism>
<gene>
    <name evidence="3" type="ORF">PIB30_069685</name>
</gene>
<evidence type="ECO:0000259" key="2">
    <source>
        <dbReference type="Pfam" id="PF14392"/>
    </source>
</evidence>
<dbReference type="InterPro" id="IPR025836">
    <property type="entry name" value="Zn_knuckle_CX2CX4HX4C"/>
</dbReference>
<comment type="caution">
    <text evidence="3">The sequence shown here is derived from an EMBL/GenBank/DDBJ whole genome shotgun (WGS) entry which is preliminary data.</text>
</comment>
<dbReference type="EMBL" id="JASCZI010212219">
    <property type="protein sequence ID" value="MED6198771.1"/>
    <property type="molecule type" value="Genomic_DNA"/>
</dbReference>
<dbReference type="InterPro" id="IPR040256">
    <property type="entry name" value="At4g02000-like"/>
</dbReference>
<feature type="domain" description="Zinc knuckle CX2CX4HX4C" evidence="2">
    <location>
        <begin position="62"/>
        <end position="108"/>
    </location>
</feature>
<dbReference type="Proteomes" id="UP001341840">
    <property type="component" value="Unassembled WGS sequence"/>
</dbReference>
<dbReference type="PANTHER" id="PTHR31286">
    <property type="entry name" value="GLYCINE-RICH CELL WALL STRUCTURAL PROTEIN 1.8-LIKE"/>
    <property type="match status" value="1"/>
</dbReference>
<feature type="compositionally biased region" description="Basic and acidic residues" evidence="1">
    <location>
        <begin position="264"/>
        <end position="279"/>
    </location>
</feature>
<dbReference type="PANTHER" id="PTHR31286:SF167">
    <property type="entry name" value="OS09G0268800 PROTEIN"/>
    <property type="match status" value="1"/>
</dbReference>
<reference evidence="3 4" key="1">
    <citation type="journal article" date="2023" name="Plants (Basel)">
        <title>Bridging the Gap: Combining Genomics and Transcriptomics Approaches to Understand Stylosanthes scabra, an Orphan Legume from the Brazilian Caatinga.</title>
        <authorList>
            <person name="Ferreira-Neto J.R.C."/>
            <person name="da Silva M.D."/>
            <person name="Binneck E."/>
            <person name="de Melo N.F."/>
            <person name="da Silva R.H."/>
            <person name="de Melo A.L.T.M."/>
            <person name="Pandolfi V."/>
            <person name="Bustamante F.O."/>
            <person name="Brasileiro-Vidal A.C."/>
            <person name="Benko-Iseppon A.M."/>
        </authorList>
    </citation>
    <scope>NUCLEOTIDE SEQUENCE [LARGE SCALE GENOMIC DNA]</scope>
    <source>
        <tissue evidence="3">Leaves</tissue>
    </source>
</reference>
<keyword evidence="4" id="KW-1185">Reference proteome</keyword>
<name>A0ABU6XLR0_9FABA</name>